<feature type="binding site" evidence="6">
    <location>
        <position position="129"/>
    </location>
    <ligand>
        <name>Zn(2+)</name>
        <dbReference type="ChEBI" id="CHEBI:29105"/>
    </ligand>
</feature>
<keyword evidence="5 7" id="KW-0472">Membrane</keyword>
<sequence>MALIFGDFITGEYVGFYCEPHLQTTYWILISIFTGLTAYIVLNPKYQTPAHRLLRLFSFTSLGLSAFAPIVHALILFDANDLARRSGLNYYFLEGAIVFIAVLVYAYRLPEKARPGAFDIWGASHQIFHVLTVVATIVQFRGIWTAYDVNYYSTRC</sequence>
<dbReference type="PANTHER" id="PTHR20855:SF52">
    <property type="entry name" value="ADIPONECTIN RECEPTOR PROTEIN"/>
    <property type="match status" value="1"/>
</dbReference>
<reference evidence="8 9" key="1">
    <citation type="submission" date="2018-02" db="EMBL/GenBank/DDBJ databases">
        <title>Draft genome sequences of Elsinoe sp., causing black scab on jojoba.</title>
        <authorList>
            <person name="Stodart B."/>
            <person name="Jeffress S."/>
            <person name="Ash G."/>
            <person name="Arun Chinnappa K."/>
        </authorList>
    </citation>
    <scope>NUCLEOTIDE SEQUENCE [LARGE SCALE GENOMIC DNA]</scope>
    <source>
        <strain evidence="8 9">Hillstone_2</strain>
    </source>
</reference>
<dbReference type="EMBL" id="PTQR01000086">
    <property type="protein sequence ID" value="TKX20691.1"/>
    <property type="molecule type" value="Genomic_DNA"/>
</dbReference>
<comment type="subcellular location">
    <subcellularLocation>
        <location evidence="1">Membrane</location>
        <topology evidence="1">Multi-pass membrane protein</topology>
    </subcellularLocation>
</comment>
<accession>A0A4U7AVF9</accession>
<keyword evidence="4 7" id="KW-1133">Transmembrane helix</keyword>
<feature type="transmembrane region" description="Helical" evidence="7">
    <location>
        <begin position="127"/>
        <end position="147"/>
    </location>
</feature>
<evidence type="ECO:0000256" key="2">
    <source>
        <dbReference type="ARBA" id="ARBA00007018"/>
    </source>
</evidence>
<evidence type="ECO:0000256" key="7">
    <source>
        <dbReference type="SAM" id="Phobius"/>
    </source>
</evidence>
<evidence type="ECO:0000313" key="8">
    <source>
        <dbReference type="EMBL" id="TKX20691.1"/>
    </source>
</evidence>
<organism evidence="8 9">
    <name type="scientific">Elsinoe australis</name>
    <dbReference type="NCBI Taxonomy" id="40998"/>
    <lineage>
        <taxon>Eukaryota</taxon>
        <taxon>Fungi</taxon>
        <taxon>Dikarya</taxon>
        <taxon>Ascomycota</taxon>
        <taxon>Pezizomycotina</taxon>
        <taxon>Dothideomycetes</taxon>
        <taxon>Dothideomycetidae</taxon>
        <taxon>Myriangiales</taxon>
        <taxon>Elsinoaceae</taxon>
        <taxon>Elsinoe</taxon>
    </lineage>
</organism>
<comment type="similarity">
    <text evidence="2">Belongs to the ADIPOR family.</text>
</comment>
<keyword evidence="8" id="KW-0675">Receptor</keyword>
<feature type="transmembrane region" description="Helical" evidence="7">
    <location>
        <begin position="24"/>
        <end position="42"/>
    </location>
</feature>
<comment type="caution">
    <text evidence="8">The sequence shown here is derived from an EMBL/GenBank/DDBJ whole genome shotgun (WGS) entry which is preliminary data.</text>
</comment>
<evidence type="ECO:0000313" key="9">
    <source>
        <dbReference type="Proteomes" id="UP000308133"/>
    </source>
</evidence>
<dbReference type="GO" id="GO:0006882">
    <property type="term" value="P:intracellular zinc ion homeostasis"/>
    <property type="evidence" value="ECO:0007669"/>
    <property type="project" value="TreeGrafter"/>
</dbReference>
<dbReference type="GO" id="GO:0038023">
    <property type="term" value="F:signaling receptor activity"/>
    <property type="evidence" value="ECO:0007669"/>
    <property type="project" value="TreeGrafter"/>
</dbReference>
<dbReference type="PANTHER" id="PTHR20855">
    <property type="entry name" value="ADIPOR/PROGESTIN RECEPTOR-RELATED"/>
    <property type="match status" value="1"/>
</dbReference>
<feature type="transmembrane region" description="Helical" evidence="7">
    <location>
        <begin position="54"/>
        <end position="76"/>
    </location>
</feature>
<gene>
    <name evidence="8" type="ORF">C1H76_7077</name>
</gene>
<dbReference type="Proteomes" id="UP000308133">
    <property type="component" value="Unassembled WGS sequence"/>
</dbReference>
<proteinExistence type="inferred from homology"/>
<keyword evidence="6" id="KW-0862">Zinc</keyword>
<dbReference type="AlphaFoldDB" id="A0A4U7AVF9"/>
<evidence type="ECO:0000256" key="4">
    <source>
        <dbReference type="ARBA" id="ARBA00022989"/>
    </source>
</evidence>
<keyword evidence="3 7" id="KW-0812">Transmembrane</keyword>
<keyword evidence="6" id="KW-0479">Metal-binding</keyword>
<evidence type="ECO:0000256" key="3">
    <source>
        <dbReference type="ARBA" id="ARBA00022692"/>
    </source>
</evidence>
<name>A0A4U7AVF9_9PEZI</name>
<dbReference type="InterPro" id="IPR004254">
    <property type="entry name" value="AdipoR/HlyIII-related"/>
</dbReference>
<protein>
    <submittedName>
        <fullName evidence="8">Putative ADIPOR-like receptor 6</fullName>
    </submittedName>
</protein>
<evidence type="ECO:0000256" key="6">
    <source>
        <dbReference type="PIRSR" id="PIRSR604254-1"/>
    </source>
</evidence>
<evidence type="ECO:0000256" key="5">
    <source>
        <dbReference type="ARBA" id="ARBA00023136"/>
    </source>
</evidence>
<dbReference type="GO" id="GO:0046872">
    <property type="term" value="F:metal ion binding"/>
    <property type="evidence" value="ECO:0007669"/>
    <property type="project" value="UniProtKB-KW"/>
</dbReference>
<feature type="binding site" evidence="6">
    <location>
        <position position="125"/>
    </location>
    <ligand>
        <name>Zn(2+)</name>
        <dbReference type="ChEBI" id="CHEBI:29105"/>
    </ligand>
</feature>
<evidence type="ECO:0000256" key="1">
    <source>
        <dbReference type="ARBA" id="ARBA00004141"/>
    </source>
</evidence>
<dbReference type="Pfam" id="PF03006">
    <property type="entry name" value="HlyIII"/>
    <property type="match status" value="1"/>
</dbReference>
<dbReference type="GO" id="GO:0016020">
    <property type="term" value="C:membrane"/>
    <property type="evidence" value="ECO:0007669"/>
    <property type="project" value="UniProtKB-SubCell"/>
</dbReference>
<feature type="transmembrane region" description="Helical" evidence="7">
    <location>
        <begin position="88"/>
        <end position="107"/>
    </location>
</feature>